<dbReference type="KEGG" id="lcre:Pla8534_46270"/>
<protein>
    <submittedName>
        <fullName evidence="1">Uncharacterized protein</fullName>
    </submittedName>
</protein>
<accession>A0A518DY80</accession>
<reference evidence="1 2" key="1">
    <citation type="submission" date="2019-02" db="EMBL/GenBank/DDBJ databases">
        <title>Deep-cultivation of Planctomycetes and their phenomic and genomic characterization uncovers novel biology.</title>
        <authorList>
            <person name="Wiegand S."/>
            <person name="Jogler M."/>
            <person name="Boedeker C."/>
            <person name="Pinto D."/>
            <person name="Vollmers J."/>
            <person name="Rivas-Marin E."/>
            <person name="Kohn T."/>
            <person name="Peeters S.H."/>
            <person name="Heuer A."/>
            <person name="Rast P."/>
            <person name="Oberbeckmann S."/>
            <person name="Bunk B."/>
            <person name="Jeske O."/>
            <person name="Meyerdierks A."/>
            <person name="Storesund J.E."/>
            <person name="Kallscheuer N."/>
            <person name="Luecker S."/>
            <person name="Lage O.M."/>
            <person name="Pohl T."/>
            <person name="Merkel B.J."/>
            <person name="Hornburger P."/>
            <person name="Mueller R.-W."/>
            <person name="Bruemmer F."/>
            <person name="Labrenz M."/>
            <person name="Spormann A.M."/>
            <person name="Op den Camp H."/>
            <person name="Overmann J."/>
            <person name="Amann R."/>
            <person name="Jetten M.S.M."/>
            <person name="Mascher T."/>
            <person name="Medema M.H."/>
            <person name="Devos D.P."/>
            <person name="Kaster A.-K."/>
            <person name="Ovreas L."/>
            <person name="Rohde M."/>
            <person name="Galperin M.Y."/>
            <person name="Jogler C."/>
        </authorList>
    </citation>
    <scope>NUCLEOTIDE SEQUENCE [LARGE SCALE GENOMIC DNA]</scope>
    <source>
        <strain evidence="1 2">Pla85_3_4</strain>
    </source>
</reference>
<dbReference type="Proteomes" id="UP000317648">
    <property type="component" value="Chromosome"/>
</dbReference>
<name>A0A518DY80_9BACT</name>
<dbReference type="EMBL" id="CP036433">
    <property type="protein sequence ID" value="QDU96806.1"/>
    <property type="molecule type" value="Genomic_DNA"/>
</dbReference>
<evidence type="ECO:0000313" key="2">
    <source>
        <dbReference type="Proteomes" id="UP000317648"/>
    </source>
</evidence>
<gene>
    <name evidence="1" type="ORF">Pla8534_46270</name>
</gene>
<proteinExistence type="predicted"/>
<dbReference type="RefSeq" id="WP_145055440.1">
    <property type="nucleotide sequence ID" value="NZ_CP036433.1"/>
</dbReference>
<evidence type="ECO:0000313" key="1">
    <source>
        <dbReference type="EMBL" id="QDU96806.1"/>
    </source>
</evidence>
<sequence length="119" mass="12916">MGEASQTFGEAVADQEKTRADNAADDQLALDKAAVVLAQALATVAAITQLDKAQRPDQLRFETERLAAVAPVQKEIFAARLAAVRPARMVTGIDWLASATFEWRAFSTRAFFASISILY</sequence>
<dbReference type="AlphaFoldDB" id="A0A518DY80"/>
<organism evidence="1 2">
    <name type="scientific">Lignipirellula cremea</name>
    <dbReference type="NCBI Taxonomy" id="2528010"/>
    <lineage>
        <taxon>Bacteria</taxon>
        <taxon>Pseudomonadati</taxon>
        <taxon>Planctomycetota</taxon>
        <taxon>Planctomycetia</taxon>
        <taxon>Pirellulales</taxon>
        <taxon>Pirellulaceae</taxon>
        <taxon>Lignipirellula</taxon>
    </lineage>
</organism>
<keyword evidence="2" id="KW-1185">Reference proteome</keyword>